<evidence type="ECO:0000256" key="1">
    <source>
        <dbReference type="SAM" id="Phobius"/>
    </source>
</evidence>
<comment type="caution">
    <text evidence="2">The sequence shown here is derived from an EMBL/GenBank/DDBJ whole genome shotgun (WGS) entry which is preliminary data.</text>
</comment>
<keyword evidence="1" id="KW-0812">Transmembrane</keyword>
<keyword evidence="1" id="KW-1133">Transmembrane helix</keyword>
<keyword evidence="1" id="KW-0472">Membrane</keyword>
<dbReference type="VEuPathDB" id="MicrosporidiaDB:M896_012090"/>
<dbReference type="AlphaFoldDB" id="A0A0B2UMF3"/>
<evidence type="ECO:0000313" key="3">
    <source>
        <dbReference type="Proteomes" id="UP000031056"/>
    </source>
</evidence>
<dbReference type="OrthoDB" id="2193706at2759"/>
<reference evidence="2 3" key="1">
    <citation type="journal article" date="2014" name="MBio">
        <title>The Ordospora colligata genome; evolution of extreme reduction in microsporidia and host-to-parasite horizontal gene transfer.</title>
        <authorList>
            <person name="Pombert J.-F."/>
            <person name="Haag K.L."/>
            <person name="Beidas S."/>
            <person name="Ebert D."/>
            <person name="Keeling P.J."/>
        </authorList>
    </citation>
    <scope>NUCLEOTIDE SEQUENCE [LARGE SCALE GENOMIC DNA]</scope>
    <source>
        <strain evidence="2 3">OC4</strain>
    </source>
</reference>
<dbReference type="EMBL" id="JOKQ01000001">
    <property type="protein sequence ID" value="KHN70553.1"/>
    <property type="molecule type" value="Genomic_DNA"/>
</dbReference>
<protein>
    <submittedName>
        <fullName evidence="2">Uncharacterized protein</fullName>
    </submittedName>
</protein>
<sequence>MLNLIIGNEHKSRLIAQIDRRAEEIRKSNLHLNADDEAHFVILNPSKAMYVDTYQRDAKVSIVLTWFAVVMFIVSSVILVFIMKNIGVI</sequence>
<dbReference type="Proteomes" id="UP000031056">
    <property type="component" value="Unassembled WGS sequence"/>
</dbReference>
<organism evidence="2 3">
    <name type="scientific">Ordospora colligata OC4</name>
    <dbReference type="NCBI Taxonomy" id="1354746"/>
    <lineage>
        <taxon>Eukaryota</taxon>
        <taxon>Fungi</taxon>
        <taxon>Fungi incertae sedis</taxon>
        <taxon>Microsporidia</taxon>
        <taxon>Ordosporidae</taxon>
        <taxon>Ordospora</taxon>
    </lineage>
</organism>
<dbReference type="HOGENOM" id="CLU_2455336_0_0_1"/>
<dbReference type="GeneID" id="26261052"/>
<evidence type="ECO:0000313" key="2">
    <source>
        <dbReference type="EMBL" id="KHN70553.1"/>
    </source>
</evidence>
<accession>A0A0B2UMF3</accession>
<feature type="transmembrane region" description="Helical" evidence="1">
    <location>
        <begin position="60"/>
        <end position="83"/>
    </location>
</feature>
<keyword evidence="3" id="KW-1185">Reference proteome</keyword>
<proteinExistence type="predicted"/>
<gene>
    <name evidence="2" type="ORF">M896_012090</name>
</gene>
<dbReference type="RefSeq" id="XP_014564595.1">
    <property type="nucleotide sequence ID" value="XM_014709109.1"/>
</dbReference>
<name>A0A0B2UMF3_9MICR</name>
<dbReference type="InParanoid" id="A0A0B2UMF3"/>